<accession>A0A939IT30</accession>
<proteinExistence type="inferred from homology"/>
<dbReference type="Proteomes" id="UP000664654">
    <property type="component" value="Unassembled WGS sequence"/>
</dbReference>
<evidence type="ECO:0000256" key="4">
    <source>
        <dbReference type="ARBA" id="ARBA00022692"/>
    </source>
</evidence>
<dbReference type="InterPro" id="IPR037066">
    <property type="entry name" value="Plug_dom_sf"/>
</dbReference>
<keyword evidence="13" id="KW-0675">Receptor</keyword>
<keyword evidence="3 8" id="KW-1134">Transmembrane beta strand</keyword>
<dbReference type="GO" id="GO:0015344">
    <property type="term" value="F:siderophore uptake transmembrane transporter activity"/>
    <property type="evidence" value="ECO:0007669"/>
    <property type="project" value="TreeGrafter"/>
</dbReference>
<keyword evidence="5 9" id="KW-0798">TonB box</keyword>
<evidence type="ECO:0000256" key="6">
    <source>
        <dbReference type="ARBA" id="ARBA00023136"/>
    </source>
</evidence>
<keyword evidence="6 8" id="KW-0472">Membrane</keyword>
<comment type="subcellular location">
    <subcellularLocation>
        <location evidence="1 8">Cell outer membrane</location>
        <topology evidence="1 8">Multi-pass membrane protein</topology>
    </subcellularLocation>
</comment>
<dbReference type="Gene3D" id="2.40.170.20">
    <property type="entry name" value="TonB-dependent receptor, beta-barrel domain"/>
    <property type="match status" value="1"/>
</dbReference>
<organism evidence="13 14">
    <name type="scientific">Bowmanella dokdonensis</name>
    <dbReference type="NCBI Taxonomy" id="751969"/>
    <lineage>
        <taxon>Bacteria</taxon>
        <taxon>Pseudomonadati</taxon>
        <taxon>Pseudomonadota</taxon>
        <taxon>Gammaproteobacteria</taxon>
        <taxon>Alteromonadales</taxon>
        <taxon>Alteromonadaceae</taxon>
        <taxon>Bowmanella</taxon>
    </lineage>
</organism>
<dbReference type="Gene3D" id="2.170.130.10">
    <property type="entry name" value="TonB-dependent receptor, plug domain"/>
    <property type="match status" value="1"/>
</dbReference>
<protein>
    <submittedName>
        <fullName evidence="13">TonB-dependent receptor</fullName>
    </submittedName>
</protein>
<dbReference type="PANTHER" id="PTHR30069:SF42">
    <property type="entry name" value="FERRIC AEROBACTIN RECEPTOR"/>
    <property type="match status" value="1"/>
</dbReference>
<gene>
    <name evidence="13" type="ORF">J0A66_19155</name>
</gene>
<comment type="caution">
    <text evidence="13">The sequence shown here is derived from an EMBL/GenBank/DDBJ whole genome shotgun (WGS) entry which is preliminary data.</text>
</comment>
<dbReference type="InterPro" id="IPR039426">
    <property type="entry name" value="TonB-dep_rcpt-like"/>
</dbReference>
<feature type="chain" id="PRO_5037873290" evidence="10">
    <location>
        <begin position="26"/>
        <end position="710"/>
    </location>
</feature>
<keyword evidence="7 8" id="KW-0998">Cell outer membrane</keyword>
<evidence type="ECO:0000256" key="9">
    <source>
        <dbReference type="RuleBase" id="RU003357"/>
    </source>
</evidence>
<dbReference type="PROSITE" id="PS52016">
    <property type="entry name" value="TONB_DEPENDENT_REC_3"/>
    <property type="match status" value="1"/>
</dbReference>
<dbReference type="PANTHER" id="PTHR30069">
    <property type="entry name" value="TONB-DEPENDENT OUTER MEMBRANE RECEPTOR"/>
    <property type="match status" value="1"/>
</dbReference>
<dbReference type="EMBL" id="JAFKCV010000017">
    <property type="protein sequence ID" value="MBN7827357.1"/>
    <property type="molecule type" value="Genomic_DNA"/>
</dbReference>
<dbReference type="InterPro" id="IPR036942">
    <property type="entry name" value="Beta-barrel_TonB_sf"/>
</dbReference>
<evidence type="ECO:0000256" key="5">
    <source>
        <dbReference type="ARBA" id="ARBA00023077"/>
    </source>
</evidence>
<dbReference type="RefSeq" id="WP_206575469.1">
    <property type="nucleotide sequence ID" value="NZ_JAFKCV010000017.1"/>
</dbReference>
<evidence type="ECO:0000256" key="2">
    <source>
        <dbReference type="ARBA" id="ARBA00022448"/>
    </source>
</evidence>
<name>A0A939IT30_9ALTE</name>
<evidence type="ECO:0000313" key="14">
    <source>
        <dbReference type="Proteomes" id="UP000664654"/>
    </source>
</evidence>
<dbReference type="Pfam" id="PF00593">
    <property type="entry name" value="TonB_dep_Rec_b-barrel"/>
    <property type="match status" value="1"/>
</dbReference>
<sequence>MKPNSRFVPCYLAVCVAMASSQALADVADTKVERLTVTGSRIVESLDEVPASITLITQQTIQDNLQVSSELQNLLSVAVPGMAASTGSTSNFGQTLRGRNVLVMIDGVPQDTPLRNGGLGIRTLDPASIERIEVVKGATSIWGNGAAGGVINYITKKPGQGAANIALTQSVQTSLVKTEDSLGYRTVISADGSLEQFSYVAKASQEKYGVQRDADGDILGLQYGLSDSKQRDLFVKLGYALTDSQRLQLTYNYYDSDQNADYMDMPGQIDLGGKTYAVPLPEGQSATGAPQGPEGNYNLMFKYENDELFANTALVLDAYEQKIDNVFFWSSSLANPEQGFNGGQSAILSEKRGLRSVLTTQLNFGDIDATLIYGLDLLEDVTSQPLLDGRIWVPQMDMGSQGAFLQSKWQLGDDWTLKAGARRESINVEVDDYQTLRLCRSAQTCSAPMAVTGGELDYDATTYNLGLRYHAGSAFSPYLSYSEGFEVPDLGLLLRTATVSDIGLIHSEASVIKNYEAGFSSQLQDLYLSLAVYRSTSELGTGSQLDTQTGIYRPVRAPQKIWGYELAAEYNFAEAWHISAGYGYTEGKDTENDVYLGARQISAPKLTTAVLYQPGNDLSVSLTWLHLFDRDRFEPNSEGLYSGDQGPIKSYDVVNLSASYQLGQWQLFAGIENLFNEDYFPARSQAFRYGTGYSVKGLGTNLNMGVTYRF</sequence>
<dbReference type="GO" id="GO:0009279">
    <property type="term" value="C:cell outer membrane"/>
    <property type="evidence" value="ECO:0007669"/>
    <property type="project" value="UniProtKB-SubCell"/>
</dbReference>
<feature type="domain" description="TonB-dependent receptor-like beta-barrel" evidence="11">
    <location>
        <begin position="241"/>
        <end position="674"/>
    </location>
</feature>
<keyword evidence="2 8" id="KW-0813">Transport</keyword>
<dbReference type="GO" id="GO:0044718">
    <property type="term" value="P:siderophore transmembrane transport"/>
    <property type="evidence" value="ECO:0007669"/>
    <property type="project" value="TreeGrafter"/>
</dbReference>
<evidence type="ECO:0000256" key="10">
    <source>
        <dbReference type="SAM" id="SignalP"/>
    </source>
</evidence>
<dbReference type="Pfam" id="PF07715">
    <property type="entry name" value="Plug"/>
    <property type="match status" value="1"/>
</dbReference>
<dbReference type="CDD" id="cd01347">
    <property type="entry name" value="ligand_gated_channel"/>
    <property type="match status" value="1"/>
</dbReference>
<keyword evidence="14" id="KW-1185">Reference proteome</keyword>
<dbReference type="InterPro" id="IPR000531">
    <property type="entry name" value="Beta-barrel_TonB"/>
</dbReference>
<evidence type="ECO:0000259" key="12">
    <source>
        <dbReference type="Pfam" id="PF07715"/>
    </source>
</evidence>
<keyword evidence="4 8" id="KW-0812">Transmembrane</keyword>
<feature type="domain" description="TonB-dependent receptor plug" evidence="12">
    <location>
        <begin position="46"/>
        <end position="150"/>
    </location>
</feature>
<dbReference type="AlphaFoldDB" id="A0A939IT30"/>
<evidence type="ECO:0000256" key="1">
    <source>
        <dbReference type="ARBA" id="ARBA00004571"/>
    </source>
</evidence>
<evidence type="ECO:0000256" key="3">
    <source>
        <dbReference type="ARBA" id="ARBA00022452"/>
    </source>
</evidence>
<evidence type="ECO:0000259" key="11">
    <source>
        <dbReference type="Pfam" id="PF00593"/>
    </source>
</evidence>
<keyword evidence="10" id="KW-0732">Signal</keyword>
<evidence type="ECO:0000256" key="8">
    <source>
        <dbReference type="PROSITE-ProRule" id="PRU01360"/>
    </source>
</evidence>
<dbReference type="InterPro" id="IPR012910">
    <property type="entry name" value="Plug_dom"/>
</dbReference>
<evidence type="ECO:0000256" key="7">
    <source>
        <dbReference type="ARBA" id="ARBA00023237"/>
    </source>
</evidence>
<comment type="similarity">
    <text evidence="8 9">Belongs to the TonB-dependent receptor family.</text>
</comment>
<reference evidence="13" key="1">
    <citation type="submission" date="2021-03" db="EMBL/GenBank/DDBJ databases">
        <title>novel species isolated from a fishpond in China.</title>
        <authorList>
            <person name="Lu H."/>
            <person name="Cai Z."/>
        </authorList>
    </citation>
    <scope>NUCLEOTIDE SEQUENCE</scope>
    <source>
        <strain evidence="13">JCM 30855</strain>
    </source>
</reference>
<evidence type="ECO:0000313" key="13">
    <source>
        <dbReference type="EMBL" id="MBN7827357.1"/>
    </source>
</evidence>
<dbReference type="SUPFAM" id="SSF56935">
    <property type="entry name" value="Porins"/>
    <property type="match status" value="1"/>
</dbReference>
<feature type="signal peptide" evidence="10">
    <location>
        <begin position="1"/>
        <end position="25"/>
    </location>
</feature>